<evidence type="ECO:0000313" key="2">
    <source>
        <dbReference type="Proteomes" id="UP000002640"/>
    </source>
</evidence>
<dbReference type="RefSeq" id="XP_009521666.1">
    <property type="nucleotide sequence ID" value="XM_009523371.1"/>
</dbReference>
<name>G4Z0S2_PHYSP</name>
<reference evidence="1 2" key="1">
    <citation type="journal article" date="2006" name="Science">
        <title>Phytophthora genome sequences uncover evolutionary origins and mechanisms of pathogenesis.</title>
        <authorList>
            <person name="Tyler B.M."/>
            <person name="Tripathy S."/>
            <person name="Zhang X."/>
            <person name="Dehal P."/>
            <person name="Jiang R.H."/>
            <person name="Aerts A."/>
            <person name="Arredondo F.D."/>
            <person name="Baxter L."/>
            <person name="Bensasson D."/>
            <person name="Beynon J.L."/>
            <person name="Chapman J."/>
            <person name="Damasceno C.M."/>
            <person name="Dorrance A.E."/>
            <person name="Dou D."/>
            <person name="Dickerman A.W."/>
            <person name="Dubchak I.L."/>
            <person name="Garbelotto M."/>
            <person name="Gijzen M."/>
            <person name="Gordon S.G."/>
            <person name="Govers F."/>
            <person name="Grunwald N.J."/>
            <person name="Huang W."/>
            <person name="Ivors K.L."/>
            <person name="Jones R.W."/>
            <person name="Kamoun S."/>
            <person name="Krampis K."/>
            <person name="Lamour K.H."/>
            <person name="Lee M.K."/>
            <person name="McDonald W.H."/>
            <person name="Medina M."/>
            <person name="Meijer H.J."/>
            <person name="Nordberg E.K."/>
            <person name="Maclean D.J."/>
            <person name="Ospina-Giraldo M.D."/>
            <person name="Morris P.F."/>
            <person name="Phuntumart V."/>
            <person name="Putnam N.H."/>
            <person name="Rash S."/>
            <person name="Rose J.K."/>
            <person name="Sakihama Y."/>
            <person name="Salamov A.A."/>
            <person name="Savidor A."/>
            <person name="Scheuring C.F."/>
            <person name="Smith B.M."/>
            <person name="Sobral B.W."/>
            <person name="Terry A."/>
            <person name="Torto-Alalibo T.A."/>
            <person name="Win J."/>
            <person name="Xu Z."/>
            <person name="Zhang H."/>
            <person name="Grigoriev I.V."/>
            <person name="Rokhsar D.S."/>
            <person name="Boore J.L."/>
        </authorList>
    </citation>
    <scope>NUCLEOTIDE SEQUENCE [LARGE SCALE GENOMIC DNA]</scope>
    <source>
        <strain evidence="1 2">P6497</strain>
    </source>
</reference>
<protein>
    <submittedName>
        <fullName evidence="1">Uncharacterized protein</fullName>
    </submittedName>
</protein>
<gene>
    <name evidence="1" type="ORF">PHYSODRAFT_436512</name>
</gene>
<accession>G4Z0S2</accession>
<dbReference type="InParanoid" id="G4Z0S2"/>
<dbReference type="GeneID" id="20652530"/>
<dbReference type="KEGG" id="psoj:PHYSODRAFT_436512"/>
<feature type="non-terminal residue" evidence="1">
    <location>
        <position position="1"/>
    </location>
</feature>
<dbReference type="AlphaFoldDB" id="G4Z0S2"/>
<proteinExistence type="predicted"/>
<keyword evidence="2" id="KW-1185">Reference proteome</keyword>
<organism evidence="1 2">
    <name type="scientific">Phytophthora sojae (strain P6497)</name>
    <name type="common">Soybean stem and root rot agent</name>
    <name type="synonym">Phytophthora megasperma f. sp. glycines</name>
    <dbReference type="NCBI Taxonomy" id="1094619"/>
    <lineage>
        <taxon>Eukaryota</taxon>
        <taxon>Sar</taxon>
        <taxon>Stramenopiles</taxon>
        <taxon>Oomycota</taxon>
        <taxon>Peronosporomycetes</taxon>
        <taxon>Peronosporales</taxon>
        <taxon>Peronosporaceae</taxon>
        <taxon>Phytophthora</taxon>
    </lineage>
</organism>
<feature type="non-terminal residue" evidence="1">
    <location>
        <position position="106"/>
    </location>
</feature>
<sequence length="106" mass="11610">AKTHQAPPKDGCLYCKGPHLVRFCPTATEEQKQQCYQRLRESKVAKVKAARVRRIPGHHQVVVNDLVELPYRADTGSEVNVLSASAVRDLAACGSPVVTTAMEMPV</sequence>
<evidence type="ECO:0000313" key="1">
    <source>
        <dbReference type="EMBL" id="EGZ26378.1"/>
    </source>
</evidence>
<dbReference type="EMBL" id="JH159152">
    <property type="protein sequence ID" value="EGZ26378.1"/>
    <property type="molecule type" value="Genomic_DNA"/>
</dbReference>
<dbReference type="Proteomes" id="UP000002640">
    <property type="component" value="Unassembled WGS sequence"/>
</dbReference>